<dbReference type="InterPro" id="IPR050173">
    <property type="entry name" value="ABC_transporter_C-like"/>
</dbReference>
<feature type="transmembrane region" description="Helical" evidence="9">
    <location>
        <begin position="884"/>
        <end position="906"/>
    </location>
</feature>
<dbReference type="InterPro" id="IPR017871">
    <property type="entry name" value="ABC_transporter-like_CS"/>
</dbReference>
<gene>
    <name evidence="12" type="ORF">IL334_006581</name>
</gene>
<dbReference type="Proteomes" id="UP001329825">
    <property type="component" value="Chromosome 9"/>
</dbReference>
<keyword evidence="2" id="KW-0813">Transport</keyword>
<dbReference type="CDD" id="cd03250">
    <property type="entry name" value="ABCC_MRP_domain1"/>
    <property type="match status" value="1"/>
</dbReference>
<feature type="domain" description="ABC transporter" evidence="10">
    <location>
        <begin position="558"/>
        <end position="799"/>
    </location>
</feature>
<feature type="region of interest" description="Disordered" evidence="8">
    <location>
        <begin position="821"/>
        <end position="845"/>
    </location>
</feature>
<evidence type="ECO:0008006" key="14">
    <source>
        <dbReference type="Google" id="ProtNLM"/>
    </source>
</evidence>
<dbReference type="PROSITE" id="PS00211">
    <property type="entry name" value="ABC_TRANSPORTER_1"/>
    <property type="match status" value="2"/>
</dbReference>
<keyword evidence="7 9" id="KW-0472">Membrane</keyword>
<dbReference type="CDD" id="cd03244">
    <property type="entry name" value="ABCC_MRP_domain2"/>
    <property type="match status" value="1"/>
</dbReference>
<dbReference type="Gene3D" id="3.40.50.300">
    <property type="entry name" value="P-loop containing nucleotide triphosphate hydrolases"/>
    <property type="match status" value="2"/>
</dbReference>
<dbReference type="PANTHER" id="PTHR24223:SF415">
    <property type="entry name" value="FI20190P1"/>
    <property type="match status" value="1"/>
</dbReference>
<evidence type="ECO:0000256" key="6">
    <source>
        <dbReference type="ARBA" id="ARBA00022989"/>
    </source>
</evidence>
<feature type="transmembrane region" description="Helical" evidence="9">
    <location>
        <begin position="238"/>
        <end position="259"/>
    </location>
</feature>
<dbReference type="PROSITE" id="PS50929">
    <property type="entry name" value="ABC_TM1F"/>
    <property type="match status" value="2"/>
</dbReference>
<feature type="transmembrane region" description="Helical" evidence="9">
    <location>
        <begin position="998"/>
        <end position="1018"/>
    </location>
</feature>
<comment type="subcellular location">
    <subcellularLocation>
        <location evidence="1">Membrane</location>
    </subcellularLocation>
</comment>
<feature type="transmembrane region" description="Helical" evidence="9">
    <location>
        <begin position="1024"/>
        <end position="1042"/>
    </location>
</feature>
<dbReference type="Gene3D" id="1.20.1560.10">
    <property type="entry name" value="ABC transporter type 1, transmembrane domain"/>
    <property type="match status" value="2"/>
</dbReference>
<feature type="transmembrane region" description="Helical" evidence="9">
    <location>
        <begin position="926"/>
        <end position="948"/>
    </location>
</feature>
<evidence type="ECO:0000313" key="13">
    <source>
        <dbReference type="Proteomes" id="UP001329825"/>
    </source>
</evidence>
<feature type="domain" description="ABC transmembrane type-1" evidence="11">
    <location>
        <begin position="185"/>
        <end position="483"/>
    </location>
</feature>
<sequence>MPVPFYKPSEAPDGVFEGEMLPVAKANILERFLHTWITPMLKVGYSRALQVEDLWMLPEEGKCETNAERLHNQFMRRMPPSRRFMAHNTEDVAFIVTDGNDHEKDLSTSVPPVHQPESSSIPQVSSQTPSKPILKLGESDPEHFKLYGAKKAEKIAYDELAIEDGKEYDMSLGKAIYFTFSRPYWTAVALSIAGQGLRVTAPLITKRLIEQISRAHNLHTAQQDGLSTDGMVPPKSTAYGIGLAIGLFLMQYAASLLFFKGDQTELVMGSQLRIALVNLIARKSMRLSGKSRTEMTNGRLFTLVSTDCANIDWAMTTMANLMIDPLTITSGVALLIWSLGYSALVGVAVLALAGPAQWYMINLFLAFTTRQEQYTDKRVRLLTEILSNFRAVKVYAYERYFGDKVSEIRREEIRNLRNKSLLTATMTAMLNVIPTLAAILTFVTYGLTGHDLNAAVIFSALQWFSVIRVPINLLPMTFAALGDMAVGLSRVGRMLKAEELVDTLDIDKNTEFGIEVQADFQYDASPKFKGDVKSNSKIEDSSENRSGTITKKDKARKSRDADIEKEKQKRRRRLGLAMDVDSDEKDLDVPFSLHGSLVCIVGRVGTGKSTLLHGLINEVKKLRGHVKFGGSVSFVPQQPWVQSGSVRDNITFSSKSDEVDQERIDEAISSCALSGDIDMWEHGDQTKIGEKGITLSGGQRQRLCLARAAYDESEIVLLDDPLSAVDAGVGHHLMENCILNGPFSNRTRILVTHHLDVLPKADLVLVMDRIGDNEGRIVQYGTYSELRNQEGIFCTLMEEFGAIEKREDEINCKEDIDTTIKSESKAPKEAPEEVLQSAGDDEERSSVLREKGEASKVFIDEERITGNVTWSTYLAYFQALNSPFYIILCASFLFLTQASAVGNSLFLGFWSGSTIKGFSQGDYMGVYGGLGASQATANFATVFAIALAGMRASFNLFNGGWAAVMRSPTTWHDQTPTGRIISRLSSDVRILDDRFTSIWYQLLSNTLIILGTMGLIIYTYPWLGLMFIPLGFAFYLCAAFYTRTSRELKRVQSLIRSGWYTAFSEQLSGLAVIRAFGQQNNFQRRLQEAINREQQAYILTVTCRFWLSVRLDLMSQTIILLIGIIGVVNRETVSPEKFGVVLTYALSTAYIFTLFVGLWAECEQEMNCVERLNHYNTLSSEAPALFPSDPDTSEWPSNGSLVFKDVSLRYRPELPLVLKELSFTIKAGEKVGIIGRTGAGKSSVAQALFRSVEIETGSIEVDGVNLKQIGLETLRSRLAIIPQDAFLFAGTIRDNLDPSSSRTDSELNDALNLIRNHPRVSKTLREKLKLDSTVAPEGANFSAGEKQLLSMIRALSRRCKILLLDEATSSVDPETDSLIQGIIQTEFSDVTLLSIAHRLQTVAYYDRILVLDKGQVIEFDTPLTLFDNPNSIFRDLCDKKNIRREELIRIKEEATLIRQING</sequence>
<feature type="transmembrane region" description="Helical" evidence="9">
    <location>
        <begin position="420"/>
        <end position="443"/>
    </location>
</feature>
<feature type="compositionally biased region" description="Basic and acidic residues" evidence="8">
    <location>
        <begin position="558"/>
        <end position="567"/>
    </location>
</feature>
<dbReference type="SMART" id="SM00382">
    <property type="entry name" value="AAA"/>
    <property type="match status" value="2"/>
</dbReference>
<feature type="compositionally biased region" description="Basic and acidic residues" evidence="8">
    <location>
        <begin position="821"/>
        <end position="831"/>
    </location>
</feature>
<dbReference type="InterPro" id="IPR003439">
    <property type="entry name" value="ABC_transporter-like_ATP-bd"/>
</dbReference>
<dbReference type="InterPro" id="IPR027417">
    <property type="entry name" value="P-loop_NTPase"/>
</dbReference>
<dbReference type="GeneID" id="87958711"/>
<dbReference type="Pfam" id="PF00664">
    <property type="entry name" value="ABC_membrane"/>
    <property type="match status" value="2"/>
</dbReference>
<proteinExistence type="predicted"/>
<dbReference type="InterPro" id="IPR011527">
    <property type="entry name" value="ABC1_TM_dom"/>
</dbReference>
<dbReference type="EMBL" id="CP141889">
    <property type="protein sequence ID" value="WRT69592.1"/>
    <property type="molecule type" value="Genomic_DNA"/>
</dbReference>
<evidence type="ECO:0000313" key="12">
    <source>
        <dbReference type="EMBL" id="WRT69592.1"/>
    </source>
</evidence>
<feature type="transmembrane region" description="Helical" evidence="9">
    <location>
        <begin position="345"/>
        <end position="368"/>
    </location>
</feature>
<dbReference type="InterPro" id="IPR036640">
    <property type="entry name" value="ABC1_TM_sf"/>
</dbReference>
<evidence type="ECO:0000259" key="11">
    <source>
        <dbReference type="PROSITE" id="PS50929"/>
    </source>
</evidence>
<evidence type="ECO:0000256" key="8">
    <source>
        <dbReference type="SAM" id="MobiDB-lite"/>
    </source>
</evidence>
<keyword evidence="5" id="KW-0067">ATP-binding</keyword>
<protein>
    <recommendedName>
        <fullName evidence="14">Cadmium ion transporter</fullName>
    </recommendedName>
</protein>
<keyword evidence="3 9" id="KW-0812">Transmembrane</keyword>
<dbReference type="SUPFAM" id="SSF52540">
    <property type="entry name" value="P-loop containing nucleoside triphosphate hydrolases"/>
    <property type="match status" value="2"/>
</dbReference>
<evidence type="ECO:0000256" key="4">
    <source>
        <dbReference type="ARBA" id="ARBA00022741"/>
    </source>
</evidence>
<dbReference type="InterPro" id="IPR003593">
    <property type="entry name" value="AAA+_ATPase"/>
</dbReference>
<evidence type="ECO:0000256" key="7">
    <source>
        <dbReference type="ARBA" id="ARBA00023136"/>
    </source>
</evidence>
<dbReference type="SUPFAM" id="SSF90123">
    <property type="entry name" value="ABC transporter transmembrane region"/>
    <property type="match status" value="2"/>
</dbReference>
<accession>A0ABZ1D6C5</accession>
<feature type="transmembrane region" description="Helical" evidence="9">
    <location>
        <begin position="1113"/>
        <end position="1129"/>
    </location>
</feature>
<feature type="transmembrane region" description="Helical" evidence="9">
    <location>
        <begin position="463"/>
        <end position="486"/>
    </location>
</feature>
<feature type="transmembrane region" description="Helical" evidence="9">
    <location>
        <begin position="321"/>
        <end position="339"/>
    </location>
</feature>
<feature type="compositionally biased region" description="Basic and acidic residues" evidence="8">
    <location>
        <begin position="528"/>
        <end position="543"/>
    </location>
</feature>
<dbReference type="CDD" id="cd18597">
    <property type="entry name" value="ABC_6TM_YOR1_D1_like"/>
    <property type="match status" value="1"/>
</dbReference>
<evidence type="ECO:0000256" key="2">
    <source>
        <dbReference type="ARBA" id="ARBA00022448"/>
    </source>
</evidence>
<dbReference type="RefSeq" id="XP_062794331.1">
    <property type="nucleotide sequence ID" value="XM_062938280.1"/>
</dbReference>
<evidence type="ECO:0000256" key="3">
    <source>
        <dbReference type="ARBA" id="ARBA00022692"/>
    </source>
</evidence>
<feature type="domain" description="ABC transporter" evidence="10">
    <location>
        <begin position="1201"/>
        <end position="1438"/>
    </location>
</feature>
<keyword evidence="6 9" id="KW-1133">Transmembrane helix</keyword>
<feature type="region of interest" description="Disordered" evidence="8">
    <location>
        <begin position="103"/>
        <end position="130"/>
    </location>
</feature>
<organism evidence="12 13">
    <name type="scientific">Kwoniella shivajii</name>
    <dbReference type="NCBI Taxonomy" id="564305"/>
    <lineage>
        <taxon>Eukaryota</taxon>
        <taxon>Fungi</taxon>
        <taxon>Dikarya</taxon>
        <taxon>Basidiomycota</taxon>
        <taxon>Agaricomycotina</taxon>
        <taxon>Tremellomycetes</taxon>
        <taxon>Tremellales</taxon>
        <taxon>Cryptococcaceae</taxon>
        <taxon>Kwoniella</taxon>
    </lineage>
</organism>
<keyword evidence="13" id="KW-1185">Reference proteome</keyword>
<dbReference type="CDD" id="cd18606">
    <property type="entry name" value="ABC_6TM_YOR1_D2_like"/>
    <property type="match status" value="1"/>
</dbReference>
<dbReference type="PANTHER" id="PTHR24223">
    <property type="entry name" value="ATP-BINDING CASSETTE SUB-FAMILY C"/>
    <property type="match status" value="1"/>
</dbReference>
<dbReference type="PROSITE" id="PS50893">
    <property type="entry name" value="ABC_TRANSPORTER_2"/>
    <property type="match status" value="2"/>
</dbReference>
<keyword evidence="4" id="KW-0547">Nucleotide-binding</keyword>
<evidence type="ECO:0000256" key="9">
    <source>
        <dbReference type="SAM" id="Phobius"/>
    </source>
</evidence>
<feature type="transmembrane region" description="Helical" evidence="9">
    <location>
        <begin position="1141"/>
        <end position="1160"/>
    </location>
</feature>
<evidence type="ECO:0000256" key="5">
    <source>
        <dbReference type="ARBA" id="ARBA00022840"/>
    </source>
</evidence>
<feature type="domain" description="ABC transmembrane type-1" evidence="11">
    <location>
        <begin position="887"/>
        <end position="1164"/>
    </location>
</feature>
<name>A0ABZ1D6C5_9TREE</name>
<reference evidence="12 13" key="1">
    <citation type="submission" date="2024-01" db="EMBL/GenBank/DDBJ databases">
        <title>Comparative genomics of Cryptococcus and Kwoniella reveals pathogenesis evolution and contrasting modes of karyotype evolution via chromosome fusion or intercentromeric recombination.</title>
        <authorList>
            <person name="Coelho M.A."/>
            <person name="David-Palma M."/>
            <person name="Shea T."/>
            <person name="Bowers K."/>
            <person name="McGinley-Smith S."/>
            <person name="Mohammad A.W."/>
            <person name="Gnirke A."/>
            <person name="Yurkov A.M."/>
            <person name="Nowrousian M."/>
            <person name="Sun S."/>
            <person name="Cuomo C.A."/>
            <person name="Heitman J."/>
        </authorList>
    </citation>
    <scope>NUCLEOTIDE SEQUENCE [LARGE SCALE GENOMIC DNA]</scope>
    <source>
        <strain evidence="12">CBS 11374</strain>
    </source>
</reference>
<dbReference type="Pfam" id="PF00005">
    <property type="entry name" value="ABC_tran"/>
    <property type="match status" value="2"/>
</dbReference>
<feature type="region of interest" description="Disordered" evidence="8">
    <location>
        <begin position="528"/>
        <end position="569"/>
    </location>
</feature>
<feature type="compositionally biased region" description="Polar residues" evidence="8">
    <location>
        <begin position="116"/>
        <end position="130"/>
    </location>
</feature>
<evidence type="ECO:0000259" key="10">
    <source>
        <dbReference type="PROSITE" id="PS50893"/>
    </source>
</evidence>
<evidence type="ECO:0000256" key="1">
    <source>
        <dbReference type="ARBA" id="ARBA00004370"/>
    </source>
</evidence>